<dbReference type="Gene3D" id="1.10.8.140">
    <property type="entry name" value="PDCD5-like"/>
    <property type="match status" value="1"/>
</dbReference>
<dbReference type="PIRSF" id="PIRSF015730">
    <property type="entry name" value="TFAR19"/>
    <property type="match status" value="1"/>
</dbReference>
<keyword evidence="4" id="KW-1185">Reference proteome</keyword>
<dbReference type="PANTHER" id="PTHR10840:SF0">
    <property type="entry name" value="PROGRAMMED CELL DEATH PROTEIN 5"/>
    <property type="match status" value="1"/>
</dbReference>
<proteinExistence type="inferred from homology"/>
<dbReference type="SUPFAM" id="SSF46950">
    <property type="entry name" value="Double-stranded DNA-binding domain"/>
    <property type="match status" value="1"/>
</dbReference>
<evidence type="ECO:0000313" key="4">
    <source>
        <dbReference type="Proteomes" id="UP001648503"/>
    </source>
</evidence>
<dbReference type="Pfam" id="PF01984">
    <property type="entry name" value="dsDNA_bind"/>
    <property type="match status" value="1"/>
</dbReference>
<evidence type="ECO:0000313" key="3">
    <source>
        <dbReference type="EMBL" id="KAH6594291.1"/>
    </source>
</evidence>
<feature type="region of interest" description="Disordered" evidence="2">
    <location>
        <begin position="35"/>
        <end position="58"/>
    </location>
</feature>
<evidence type="ECO:0000256" key="2">
    <source>
        <dbReference type="SAM" id="MobiDB-lite"/>
    </source>
</evidence>
<comment type="similarity">
    <text evidence="1">Belongs to the PDCD5 family.</text>
</comment>
<dbReference type="EMBL" id="JAFCIX010000336">
    <property type="protein sequence ID" value="KAH6594291.1"/>
    <property type="molecule type" value="Genomic_DNA"/>
</dbReference>
<sequence>MDDSELQAIRARRMAEMQAQHRGLAPDDVSSILGKNGAYGAGGSSGGDAAAEEKKKNQEEMRRNMLFQILDNNARERLARIKIVKSDKARAVEDMLMRMAQTGQIRGKVGEPQLIDLLEQISSQQQSATKITYNRRRDNDSDEDQWDL</sequence>
<dbReference type="Proteomes" id="UP001648503">
    <property type="component" value="Unassembled WGS sequence"/>
</dbReference>
<reference evidence="3 4" key="1">
    <citation type="submission" date="2021-02" db="EMBL/GenBank/DDBJ databases">
        <title>Variation within the Batrachochytrium salamandrivorans European outbreak.</title>
        <authorList>
            <person name="Kelly M."/>
            <person name="Pasmans F."/>
            <person name="Shea T.P."/>
            <person name="Munoz J.F."/>
            <person name="Carranza S."/>
            <person name="Cuomo C.A."/>
            <person name="Martel A."/>
        </authorList>
    </citation>
    <scope>NUCLEOTIDE SEQUENCE [LARGE SCALE GENOMIC DNA]</scope>
    <source>
        <strain evidence="3 4">AMFP18/2</strain>
    </source>
</reference>
<comment type="caution">
    <text evidence="3">The sequence shown here is derived from an EMBL/GenBank/DDBJ whole genome shotgun (WGS) entry which is preliminary data.</text>
</comment>
<evidence type="ECO:0008006" key="5">
    <source>
        <dbReference type="Google" id="ProtNLM"/>
    </source>
</evidence>
<dbReference type="InterPro" id="IPR036883">
    <property type="entry name" value="PDCD5-like_sf"/>
</dbReference>
<protein>
    <recommendedName>
        <fullName evidence="5">Programmed cell death protein 5</fullName>
    </recommendedName>
</protein>
<gene>
    <name evidence="3" type="ORF">BASA50_006762</name>
</gene>
<accession>A0ABQ8F907</accession>
<dbReference type="PANTHER" id="PTHR10840">
    <property type="entry name" value="PROGRAMMED CELL DEATH PROTEIN 5"/>
    <property type="match status" value="1"/>
</dbReference>
<feature type="compositionally biased region" description="Gly residues" evidence="2">
    <location>
        <begin position="37"/>
        <end position="46"/>
    </location>
</feature>
<feature type="region of interest" description="Disordered" evidence="2">
    <location>
        <begin position="124"/>
        <end position="148"/>
    </location>
</feature>
<name>A0ABQ8F907_9FUNG</name>
<dbReference type="InterPro" id="IPR002836">
    <property type="entry name" value="PDCD5-like"/>
</dbReference>
<evidence type="ECO:0000256" key="1">
    <source>
        <dbReference type="ARBA" id="ARBA00010490"/>
    </source>
</evidence>
<organism evidence="3 4">
    <name type="scientific">Batrachochytrium salamandrivorans</name>
    <dbReference type="NCBI Taxonomy" id="1357716"/>
    <lineage>
        <taxon>Eukaryota</taxon>
        <taxon>Fungi</taxon>
        <taxon>Fungi incertae sedis</taxon>
        <taxon>Chytridiomycota</taxon>
        <taxon>Chytridiomycota incertae sedis</taxon>
        <taxon>Chytridiomycetes</taxon>
        <taxon>Rhizophydiales</taxon>
        <taxon>Rhizophydiales incertae sedis</taxon>
        <taxon>Batrachochytrium</taxon>
    </lineage>
</organism>